<dbReference type="InterPro" id="IPR036866">
    <property type="entry name" value="RibonucZ/Hydroxyglut_hydro"/>
</dbReference>
<evidence type="ECO:0000259" key="2">
    <source>
        <dbReference type="SMART" id="SM00849"/>
    </source>
</evidence>
<dbReference type="Gene3D" id="3.60.15.10">
    <property type="entry name" value="Ribonuclease Z/Hydroxyacylglutathione hydrolase-like"/>
    <property type="match status" value="1"/>
</dbReference>
<sequence length="343" mass="37915">MNKYTKGLMVLNKRRQVLKWVAGGSAIALTPQMMHFARAADDFLKGPPVKDIPAKQIGPHVWLVYSPDGFPTPENQGMMANITFVVSSKGVILLDTGASVQIGEMAIRMIKRVTNKPVIAIFNSHYHGDHFLGNQAFVEAYGKDVPIYAHPYSIAQIKGIEGNAWRNLMERWTNQATAGTKVIAPTHSANHGNVFHYGDVRIKVHHHGVAHTPGDISMQVIEDKMTYVGDIAMGNRIANIDDGSYVGTFKTYKNLQSSEGDQIWIPGHGEPSKQLLKEYGEFLAGIYETCVKAVKDGQDLSVAKSLVLKDPRVSKRAKTMQGFDNNIGKYTSLAYLEAEKEVF</sequence>
<dbReference type="SUPFAM" id="SSF56281">
    <property type="entry name" value="Metallo-hydrolase/oxidoreductase"/>
    <property type="match status" value="1"/>
</dbReference>
<evidence type="ECO:0000313" key="3">
    <source>
        <dbReference type="EMBL" id="XCC56969.1"/>
    </source>
</evidence>
<comment type="similarity">
    <text evidence="1">Belongs to the metallo-beta-lactamase superfamily. Class-B beta-lactamase family.</text>
</comment>
<dbReference type="EMBL" id="CP099959">
    <property type="protein sequence ID" value="XCC56969.1"/>
    <property type="molecule type" value="Genomic_DNA"/>
</dbReference>
<organism evidence="3">
    <name type="scientific">Polynucleobacter sp. UK-FUSCHL-C3</name>
    <dbReference type="NCBI Taxonomy" id="2955208"/>
    <lineage>
        <taxon>Bacteria</taxon>
        <taxon>Pseudomonadati</taxon>
        <taxon>Pseudomonadota</taxon>
        <taxon>Betaproteobacteria</taxon>
        <taxon>Burkholderiales</taxon>
        <taxon>Burkholderiaceae</taxon>
        <taxon>Polynucleobacter</taxon>
    </lineage>
</organism>
<accession>A0AAU8A064</accession>
<dbReference type="InterPro" id="IPR001279">
    <property type="entry name" value="Metallo-B-lactamas"/>
</dbReference>
<evidence type="ECO:0000256" key="1">
    <source>
        <dbReference type="ARBA" id="ARBA00005250"/>
    </source>
</evidence>
<dbReference type="SMART" id="SM00849">
    <property type="entry name" value="Lactamase_B"/>
    <property type="match status" value="1"/>
</dbReference>
<dbReference type="RefSeq" id="WP_353437971.1">
    <property type="nucleotide sequence ID" value="NZ_CP099959.1"/>
</dbReference>
<dbReference type="PANTHER" id="PTHR42951">
    <property type="entry name" value="METALLO-BETA-LACTAMASE DOMAIN-CONTAINING"/>
    <property type="match status" value="1"/>
</dbReference>
<name>A0AAU8A064_9BURK</name>
<gene>
    <name evidence="3" type="ORF">NKE59_05565</name>
</gene>
<reference evidence="3" key="1">
    <citation type="submission" date="2022-06" db="EMBL/GenBank/DDBJ databases">
        <title>New Polynucleobacter species.</title>
        <authorList>
            <person name="Hahn M.W."/>
        </authorList>
    </citation>
    <scope>NUCLEOTIDE SEQUENCE</scope>
    <source>
        <strain evidence="3">UK-FUSCHL-C3</strain>
    </source>
</reference>
<dbReference type="Pfam" id="PF00753">
    <property type="entry name" value="Lactamase_B"/>
    <property type="match status" value="1"/>
</dbReference>
<feature type="domain" description="Metallo-beta-lactamase" evidence="2">
    <location>
        <begin position="79"/>
        <end position="268"/>
    </location>
</feature>
<dbReference type="CDD" id="cd16282">
    <property type="entry name" value="metallo-hydrolase-like_MBL-fold"/>
    <property type="match status" value="1"/>
</dbReference>
<proteinExistence type="inferred from homology"/>
<protein>
    <submittedName>
        <fullName evidence="3">MBL fold metallo-hydrolase</fullName>
    </submittedName>
</protein>
<dbReference type="PANTHER" id="PTHR42951:SF4">
    <property type="entry name" value="ACYL-COENZYME A THIOESTERASE MBLAC2"/>
    <property type="match status" value="1"/>
</dbReference>
<dbReference type="AlphaFoldDB" id="A0AAU8A064"/>
<dbReference type="InterPro" id="IPR050855">
    <property type="entry name" value="NDM-1-like"/>
</dbReference>
<dbReference type="GO" id="GO:0017001">
    <property type="term" value="P:antibiotic catabolic process"/>
    <property type="evidence" value="ECO:0007669"/>
    <property type="project" value="UniProtKB-ARBA"/>
</dbReference>